<dbReference type="PANTHER" id="PTHR36529:SF1">
    <property type="entry name" value="GLYCOSYLTRANSFERASE"/>
    <property type="match status" value="1"/>
</dbReference>
<reference evidence="1 2" key="1">
    <citation type="submission" date="2022-05" db="EMBL/GenBank/DDBJ databases">
        <authorList>
            <person name="Park J.-S."/>
        </authorList>
    </citation>
    <scope>NUCLEOTIDE SEQUENCE [LARGE SCALE GENOMIC DNA]</scope>
    <source>
        <strain evidence="1 2">2012CJ35-5</strain>
    </source>
</reference>
<evidence type="ECO:0000313" key="1">
    <source>
        <dbReference type="EMBL" id="MCL6274304.1"/>
    </source>
</evidence>
<keyword evidence="2" id="KW-1185">Reference proteome</keyword>
<dbReference type="InterPro" id="IPR029044">
    <property type="entry name" value="Nucleotide-diphossugar_trans"/>
</dbReference>
<dbReference type="Gene3D" id="3.90.550.10">
    <property type="entry name" value="Spore Coat Polysaccharide Biosynthesis Protein SpsA, Chain A"/>
    <property type="match status" value="1"/>
</dbReference>
<organism evidence="1 2">
    <name type="scientific">Flagellimonas spongiicola</name>
    <dbReference type="NCBI Taxonomy" id="2942208"/>
    <lineage>
        <taxon>Bacteria</taxon>
        <taxon>Pseudomonadati</taxon>
        <taxon>Bacteroidota</taxon>
        <taxon>Flavobacteriia</taxon>
        <taxon>Flavobacteriales</taxon>
        <taxon>Flavobacteriaceae</taxon>
        <taxon>Flagellimonas</taxon>
    </lineage>
</organism>
<comment type="caution">
    <text evidence="1">The sequence shown here is derived from an EMBL/GenBank/DDBJ whole genome shotgun (WGS) entry which is preliminary data.</text>
</comment>
<dbReference type="PANTHER" id="PTHR36529">
    <property type="entry name" value="SLL1095 PROTEIN"/>
    <property type="match status" value="1"/>
</dbReference>
<dbReference type="EMBL" id="JAMFMA010000002">
    <property type="protein sequence ID" value="MCL6274304.1"/>
    <property type="molecule type" value="Genomic_DNA"/>
</dbReference>
<dbReference type="SUPFAM" id="SSF53448">
    <property type="entry name" value="Nucleotide-diphospho-sugar transferases"/>
    <property type="match status" value="1"/>
</dbReference>
<accession>A0ABT0PSE4</accession>
<dbReference type="RefSeq" id="WP_249657488.1">
    <property type="nucleotide sequence ID" value="NZ_JAMFMA010000002.1"/>
</dbReference>
<name>A0ABT0PSE4_9FLAO</name>
<dbReference type="InterPro" id="IPR018641">
    <property type="entry name" value="Trfase_1_rSAM/seldom-assoc"/>
</dbReference>
<proteinExistence type="predicted"/>
<dbReference type="Proteomes" id="UP001203607">
    <property type="component" value="Unassembled WGS sequence"/>
</dbReference>
<evidence type="ECO:0000313" key="2">
    <source>
        <dbReference type="Proteomes" id="UP001203607"/>
    </source>
</evidence>
<dbReference type="Pfam" id="PF09837">
    <property type="entry name" value="DUF2064"/>
    <property type="match status" value="1"/>
</dbReference>
<protein>
    <submittedName>
        <fullName evidence="1">DUF2064 domain-containing protein</fullName>
    </submittedName>
</protein>
<sequence>MKNRSQHNTAILLFANSASYEWQWKKTIPKKELFEALTVHTLSVIEASGMPYFHLTEKEQFGDSFAERFSNAIQWTFKQGFDQVITIGNDSPNLTVGHLLQAASNISQNSTVIGPSSDGGIYLLGIHKSNFDSVTFKKLPWQHVSLLKATEERFSQSMCSIFKLDALQDVDSLSDLKQFYRALKGSALFWRQLISKLLQRTGHFNAFTAWLYDSGHYSLYHNKGSPLSFA</sequence>
<gene>
    <name evidence="1" type="ORF">M3P19_09800</name>
</gene>